<comment type="caution">
    <text evidence="1">The sequence shown here is derived from an EMBL/GenBank/DDBJ whole genome shotgun (WGS) entry which is preliminary data.</text>
</comment>
<organism evidence="1 2">
    <name type="scientific">Ambrosiozyma monospora</name>
    <name type="common">Yeast</name>
    <name type="synonym">Endomycopsis monosporus</name>
    <dbReference type="NCBI Taxonomy" id="43982"/>
    <lineage>
        <taxon>Eukaryota</taxon>
        <taxon>Fungi</taxon>
        <taxon>Dikarya</taxon>
        <taxon>Ascomycota</taxon>
        <taxon>Saccharomycotina</taxon>
        <taxon>Pichiomycetes</taxon>
        <taxon>Pichiales</taxon>
        <taxon>Pichiaceae</taxon>
        <taxon>Ambrosiozyma</taxon>
    </lineage>
</organism>
<dbReference type="Proteomes" id="UP001165064">
    <property type="component" value="Unassembled WGS sequence"/>
</dbReference>
<dbReference type="EMBL" id="BSXS01014218">
    <property type="protein sequence ID" value="GMF05135.1"/>
    <property type="molecule type" value="Genomic_DNA"/>
</dbReference>
<proteinExistence type="predicted"/>
<accession>A0ACB5U9T9</accession>
<evidence type="ECO:0000313" key="1">
    <source>
        <dbReference type="EMBL" id="GMF05135.1"/>
    </source>
</evidence>
<evidence type="ECO:0000313" key="2">
    <source>
        <dbReference type="Proteomes" id="UP001165064"/>
    </source>
</evidence>
<reference evidence="1" key="1">
    <citation type="submission" date="2023-04" db="EMBL/GenBank/DDBJ databases">
        <title>Ambrosiozyma monospora NBRC 10751.</title>
        <authorList>
            <person name="Ichikawa N."/>
            <person name="Sato H."/>
            <person name="Tonouchi N."/>
        </authorList>
    </citation>
    <scope>NUCLEOTIDE SEQUENCE</scope>
    <source>
        <strain evidence="1">NBRC 10751</strain>
    </source>
</reference>
<protein>
    <submittedName>
        <fullName evidence="1">Unnamed protein product</fullName>
    </submittedName>
</protein>
<name>A0ACB5U9T9_AMBMO</name>
<sequence length="227" mass="24220">MQTNNSDSSLHSGSTSDCESITSGDHPKSASTYKSTKSKRSKKSNTDLQSKHQISGYVTWIGLILSCLLCVLATRKVFGPIVPTYATSISVILSLLLSVLGVKALGETDLNPVSGIGKLSQLLFAVIIPRNQPGAILINLISGAISEAATQQAGDLMQDLKTGFLLGASPKAQFIAQIYGSIFSIFLSAIMYKFYNALYQIPGPIFKVPTAVIWIDCARTIASTTNI</sequence>
<keyword evidence="2" id="KW-1185">Reference proteome</keyword>
<gene>
    <name evidence="1" type="ORF">Amon02_001222700</name>
</gene>